<accession>R7YKN1</accession>
<sequence length="256" mass="28346">MADKKTVCIIVAGLPRTGTLSLKAALEQLGYGPCHHLLEPLAQVTRMQLSAEVLETEDRATRQKRFLDLYEGYEAILDNPGSVCVDDLIALYPDAKVILTKRTSATTWLDSYHGIGIEPASLRFRYLAHWTPAAVSSSRVMAAWLAISAKRFDIPAQPSVALYEAHNAWVRKITPPERLLEFEPGMGWEPLCAFLGKKMPGTAYPRRNDRRYLRGIKRLGIAVSLLVNVLLVLVGMFAVRHFSRLAPHALGGGAEV</sequence>
<dbReference type="Proteomes" id="UP000016924">
    <property type="component" value="Unassembled WGS sequence"/>
</dbReference>
<dbReference type="RefSeq" id="XP_007777777.1">
    <property type="nucleotide sequence ID" value="XM_007779587.1"/>
</dbReference>
<dbReference type="OMA" id="DCFRWIG"/>
<evidence type="ECO:0008006" key="4">
    <source>
        <dbReference type="Google" id="ProtNLM"/>
    </source>
</evidence>
<organism evidence="2 3">
    <name type="scientific">Coniosporium apollinis (strain CBS 100218)</name>
    <name type="common">Rock-inhabiting black yeast</name>
    <dbReference type="NCBI Taxonomy" id="1168221"/>
    <lineage>
        <taxon>Eukaryota</taxon>
        <taxon>Fungi</taxon>
        <taxon>Dikarya</taxon>
        <taxon>Ascomycota</taxon>
        <taxon>Pezizomycotina</taxon>
        <taxon>Dothideomycetes</taxon>
        <taxon>Dothideomycetes incertae sedis</taxon>
        <taxon>Coniosporium</taxon>
    </lineage>
</organism>
<gene>
    <name evidence="2" type="ORF">W97_01682</name>
</gene>
<proteinExistence type="predicted"/>
<dbReference type="GeneID" id="19898993"/>
<dbReference type="OrthoDB" id="3832620at2759"/>
<keyword evidence="1" id="KW-0472">Membrane</keyword>
<keyword evidence="3" id="KW-1185">Reference proteome</keyword>
<keyword evidence="1" id="KW-1133">Transmembrane helix</keyword>
<evidence type="ECO:0000256" key="1">
    <source>
        <dbReference type="SAM" id="Phobius"/>
    </source>
</evidence>
<dbReference type="Pfam" id="PF17784">
    <property type="entry name" value="Sulfotransfer_4"/>
    <property type="match status" value="1"/>
</dbReference>
<reference evidence="3" key="1">
    <citation type="submission" date="2012-06" db="EMBL/GenBank/DDBJ databases">
        <title>The genome sequence of Coniosporium apollinis CBS 100218.</title>
        <authorList>
            <consortium name="The Broad Institute Genome Sequencing Platform"/>
            <person name="Cuomo C."/>
            <person name="Gorbushina A."/>
            <person name="Noack S."/>
            <person name="Walker B."/>
            <person name="Young S.K."/>
            <person name="Zeng Q."/>
            <person name="Gargeya S."/>
            <person name="Fitzgerald M."/>
            <person name="Haas B."/>
            <person name="Abouelleil A."/>
            <person name="Alvarado L."/>
            <person name="Arachchi H.M."/>
            <person name="Berlin A.M."/>
            <person name="Chapman S.B."/>
            <person name="Goldberg J."/>
            <person name="Griggs A."/>
            <person name="Gujja S."/>
            <person name="Hansen M."/>
            <person name="Howarth C."/>
            <person name="Imamovic A."/>
            <person name="Larimer J."/>
            <person name="McCowan C."/>
            <person name="Montmayeur A."/>
            <person name="Murphy C."/>
            <person name="Neiman D."/>
            <person name="Pearson M."/>
            <person name="Priest M."/>
            <person name="Roberts A."/>
            <person name="Saif S."/>
            <person name="Shea T."/>
            <person name="Sisk P."/>
            <person name="Sykes S."/>
            <person name="Wortman J."/>
            <person name="Nusbaum C."/>
            <person name="Birren B."/>
        </authorList>
    </citation>
    <scope>NUCLEOTIDE SEQUENCE [LARGE SCALE GENOMIC DNA]</scope>
    <source>
        <strain evidence="3">CBS 100218</strain>
    </source>
</reference>
<protein>
    <recommendedName>
        <fullName evidence="4">NAD dependent epimerase/dehydratase</fullName>
    </recommendedName>
</protein>
<keyword evidence="1" id="KW-0812">Transmembrane</keyword>
<dbReference type="Gene3D" id="3.40.50.300">
    <property type="entry name" value="P-loop containing nucleotide triphosphate hydrolases"/>
    <property type="match status" value="1"/>
</dbReference>
<dbReference type="EMBL" id="JH767559">
    <property type="protein sequence ID" value="EON62460.1"/>
    <property type="molecule type" value="Genomic_DNA"/>
</dbReference>
<dbReference type="PANTHER" id="PTHR36978">
    <property type="entry name" value="P-LOOP CONTAINING NUCLEOTIDE TRIPHOSPHATE HYDROLASE"/>
    <property type="match status" value="1"/>
</dbReference>
<evidence type="ECO:0000313" key="3">
    <source>
        <dbReference type="Proteomes" id="UP000016924"/>
    </source>
</evidence>
<dbReference type="InterPro" id="IPR027417">
    <property type="entry name" value="P-loop_NTPase"/>
</dbReference>
<dbReference type="PANTHER" id="PTHR36978:SF4">
    <property type="entry name" value="P-LOOP CONTAINING NUCLEOSIDE TRIPHOSPHATE HYDROLASE PROTEIN"/>
    <property type="match status" value="1"/>
</dbReference>
<evidence type="ECO:0000313" key="2">
    <source>
        <dbReference type="EMBL" id="EON62460.1"/>
    </source>
</evidence>
<dbReference type="eggNOG" id="ENOG502SJ2C">
    <property type="taxonomic scope" value="Eukaryota"/>
</dbReference>
<dbReference type="AlphaFoldDB" id="R7YKN1"/>
<name>R7YKN1_CONA1</name>
<dbReference type="HOGENOM" id="CLU_061199_2_0_1"/>
<dbReference type="SUPFAM" id="SSF52540">
    <property type="entry name" value="P-loop containing nucleoside triphosphate hydrolases"/>
    <property type="match status" value="1"/>
</dbReference>
<feature type="transmembrane region" description="Helical" evidence="1">
    <location>
        <begin position="219"/>
        <end position="239"/>
    </location>
</feature>
<dbReference type="InterPro" id="IPR040632">
    <property type="entry name" value="Sulfotransfer_4"/>
</dbReference>